<name>A0A385JP17_9GAMM</name>
<sequence length="269" mass="31114">MKVEFLVATTNRTDLKFIDRIFQNINIDDIYILVINQCIDIPLPSKIDIPHDNIRVLSVTEKGTSVSRNLAIKNMIGDICTFTDDDLIYEKGIIEKIINNFQQKNTDIITFKTGIINSNKDIKYYKNNHFKHTFRSLLSIGDWEIFFKSNIIKAKNILLDERFGLGCKYPACEYHIFITDCYKKGIDISYIPIVVVRHPDIISTGLKFTPILEISRGAGFARILGYKSLIASIFFAIKKHPLYKEKHSFFKECYFLIKGNIKILLSKKK</sequence>
<evidence type="ECO:0000259" key="1">
    <source>
        <dbReference type="Pfam" id="PF00535"/>
    </source>
</evidence>
<evidence type="ECO:0000313" key="2">
    <source>
        <dbReference type="EMBL" id="AXZ00048.1"/>
    </source>
</evidence>
<dbReference type="EMBL" id="KY710733">
    <property type="protein sequence ID" value="AXZ00048.1"/>
    <property type="molecule type" value="Genomic_DNA"/>
</dbReference>
<protein>
    <submittedName>
        <fullName evidence="2">Gt4</fullName>
    </submittedName>
</protein>
<dbReference type="CDD" id="cd00761">
    <property type="entry name" value="Glyco_tranf_GTA_type"/>
    <property type="match status" value="1"/>
</dbReference>
<reference evidence="2" key="1">
    <citation type="journal article" date="2017" name="PLoS ONE">
        <title>Genetic diversity of the O antigens of Proteus species and the development of a suspension array for molecular serotyping.</title>
        <authorList>
            <person name="Yu X."/>
            <person name="Torzewska A."/>
            <person name="Zhang X."/>
            <person name="Yin Z."/>
            <person name="Drzewiecka D."/>
            <person name="Cao H."/>
            <person name="Liu B."/>
            <person name="Knirel Y.A."/>
            <person name="Rozalski A."/>
            <person name="Wang L."/>
        </authorList>
    </citation>
    <scope>NUCLEOTIDE SEQUENCE</scope>
    <source>
        <strain evidence="2">G2669</strain>
    </source>
</reference>
<organism evidence="2">
    <name type="scientific">Proteus penneri</name>
    <dbReference type="NCBI Taxonomy" id="102862"/>
    <lineage>
        <taxon>Bacteria</taxon>
        <taxon>Pseudomonadati</taxon>
        <taxon>Pseudomonadota</taxon>
        <taxon>Gammaproteobacteria</taxon>
        <taxon>Enterobacterales</taxon>
        <taxon>Morganellaceae</taxon>
        <taxon>Proteus</taxon>
    </lineage>
</organism>
<dbReference type="InterPro" id="IPR001173">
    <property type="entry name" value="Glyco_trans_2-like"/>
</dbReference>
<dbReference type="Gene3D" id="3.90.550.10">
    <property type="entry name" value="Spore Coat Polysaccharide Biosynthesis Protein SpsA, Chain A"/>
    <property type="match status" value="1"/>
</dbReference>
<proteinExistence type="predicted"/>
<dbReference type="SUPFAM" id="SSF53448">
    <property type="entry name" value="Nucleotide-diphospho-sugar transferases"/>
    <property type="match status" value="1"/>
</dbReference>
<dbReference type="Pfam" id="PF00535">
    <property type="entry name" value="Glycos_transf_2"/>
    <property type="match status" value="1"/>
</dbReference>
<accession>A0A385JP17</accession>
<dbReference type="InterPro" id="IPR029044">
    <property type="entry name" value="Nucleotide-diphossugar_trans"/>
</dbReference>
<dbReference type="AlphaFoldDB" id="A0A385JP17"/>
<feature type="domain" description="Glycosyltransferase 2-like" evidence="1">
    <location>
        <begin position="52"/>
        <end position="134"/>
    </location>
</feature>